<reference evidence="1" key="1">
    <citation type="submission" date="2019-03" db="EMBL/GenBank/DDBJ databases">
        <authorList>
            <person name="Mank J."/>
            <person name="Almeida P."/>
        </authorList>
    </citation>
    <scope>NUCLEOTIDE SEQUENCE</scope>
    <source>
        <strain evidence="1">78183</strain>
    </source>
</reference>
<accession>A0A6N2NF68</accession>
<organism evidence="1">
    <name type="scientific">Salix viminalis</name>
    <name type="common">Common osier</name>
    <name type="synonym">Basket willow</name>
    <dbReference type="NCBI Taxonomy" id="40686"/>
    <lineage>
        <taxon>Eukaryota</taxon>
        <taxon>Viridiplantae</taxon>
        <taxon>Streptophyta</taxon>
        <taxon>Embryophyta</taxon>
        <taxon>Tracheophyta</taxon>
        <taxon>Spermatophyta</taxon>
        <taxon>Magnoliopsida</taxon>
        <taxon>eudicotyledons</taxon>
        <taxon>Gunneridae</taxon>
        <taxon>Pentapetalae</taxon>
        <taxon>rosids</taxon>
        <taxon>fabids</taxon>
        <taxon>Malpighiales</taxon>
        <taxon>Salicaceae</taxon>
        <taxon>Saliceae</taxon>
        <taxon>Salix</taxon>
    </lineage>
</organism>
<sequence length="87" mass="9665">MGLGSLRFGLDLVVISVFVRRSEESGRVWRVARKHKKKGRKEESGADGGEVFQAGFTTANLGLMSFTQDSKLVMDLQPSSSTIKQRY</sequence>
<dbReference type="EMBL" id="CAADRP010002263">
    <property type="protein sequence ID" value="VFU64921.1"/>
    <property type="molecule type" value="Genomic_DNA"/>
</dbReference>
<gene>
    <name evidence="1" type="ORF">SVIM_LOCUS497463</name>
</gene>
<proteinExistence type="predicted"/>
<dbReference type="AlphaFoldDB" id="A0A6N2NF68"/>
<evidence type="ECO:0000313" key="1">
    <source>
        <dbReference type="EMBL" id="VFU64921.1"/>
    </source>
</evidence>
<protein>
    <submittedName>
        <fullName evidence="1">Uncharacterized protein</fullName>
    </submittedName>
</protein>
<name>A0A6N2NF68_SALVM</name>